<dbReference type="Proteomes" id="UP000031843">
    <property type="component" value="Chromosome secondary"/>
</dbReference>
<name>A0A0C4YPB2_9BURK</name>
<protein>
    <submittedName>
        <fullName evidence="1">Uncharacterized protein</fullName>
    </submittedName>
</protein>
<organism evidence="1 2">
    <name type="scientific">Cupriavidus basilensis</name>
    <dbReference type="NCBI Taxonomy" id="68895"/>
    <lineage>
        <taxon>Bacteria</taxon>
        <taxon>Pseudomonadati</taxon>
        <taxon>Pseudomonadota</taxon>
        <taxon>Betaproteobacteria</taxon>
        <taxon>Burkholderiales</taxon>
        <taxon>Burkholderiaceae</taxon>
        <taxon>Cupriavidus</taxon>
    </lineage>
</organism>
<dbReference type="EMBL" id="CP010537">
    <property type="protein sequence ID" value="AJG24873.1"/>
    <property type="molecule type" value="Genomic_DNA"/>
</dbReference>
<dbReference type="KEGG" id="cbw:RR42_s3297"/>
<evidence type="ECO:0000313" key="1">
    <source>
        <dbReference type="EMBL" id="AJG24873.1"/>
    </source>
</evidence>
<sequence>MLSVVLIWRPAARMTRRLKGAMIAKGIPNDLGVVSDKARYQRKAFVAAALSWEPRDSQQLICGLLLAIAVSAVKIGLMLFGS</sequence>
<proteinExistence type="predicted"/>
<evidence type="ECO:0000313" key="2">
    <source>
        <dbReference type="Proteomes" id="UP000031843"/>
    </source>
</evidence>
<reference evidence="1 2" key="1">
    <citation type="journal article" date="2015" name="Genome Announc.">
        <title>Complete Genome Sequence of Cupriavidus basilensis 4G11, Isolated from the Oak Ridge Field Research Center Site.</title>
        <authorList>
            <person name="Ray J."/>
            <person name="Waters R.J."/>
            <person name="Skerker J.M."/>
            <person name="Kuehl J.V."/>
            <person name="Price M.N."/>
            <person name="Huang J."/>
            <person name="Chakraborty R."/>
            <person name="Arkin A.P."/>
            <person name="Deutschbauer A."/>
        </authorList>
    </citation>
    <scope>NUCLEOTIDE SEQUENCE [LARGE SCALE GENOMIC DNA]</scope>
    <source>
        <strain evidence="1">4G11</strain>
    </source>
</reference>
<keyword evidence="2" id="KW-1185">Reference proteome</keyword>
<gene>
    <name evidence="1" type="ORF">RR42_s3297</name>
</gene>
<accession>A0A0C4YPB2</accession>
<dbReference type="AlphaFoldDB" id="A0A0C4YPB2"/>
<dbReference type="RefSeq" id="WP_043357223.1">
    <property type="nucleotide sequence ID" value="NZ_CP010537.1"/>
</dbReference>